<evidence type="ECO:0000313" key="2">
    <source>
        <dbReference type="Proteomes" id="UP000263377"/>
    </source>
</evidence>
<comment type="caution">
    <text evidence="1">The sequence shown here is derived from an EMBL/GenBank/DDBJ whole genome shotgun (WGS) entry which is preliminary data.</text>
</comment>
<sequence length="142" mass="15274">MAEVAPMDLVVLADDEGNGVGVTVLGRHPRWSGGLAAEIAVATPFVSGRIDLVLSASKLEEWGLALDRLDAGQDIEWMEMDNGPSVFIQLTGERGCPEVVVEDESGSMVTVRVPIDLPEGSIADHRERLRNLLDSWSPIPSV</sequence>
<dbReference type="EMBL" id="QVIG01000001">
    <property type="protein sequence ID" value="RGD58463.1"/>
    <property type="molecule type" value="Genomic_DNA"/>
</dbReference>
<protein>
    <submittedName>
        <fullName evidence="1">Uncharacterized protein</fullName>
    </submittedName>
</protein>
<dbReference type="Proteomes" id="UP000263377">
    <property type="component" value="Unassembled WGS sequence"/>
</dbReference>
<dbReference type="RefSeq" id="WP_117487046.1">
    <property type="nucleotide sequence ID" value="NZ_QVIG01000001.1"/>
</dbReference>
<dbReference type="InterPro" id="IPR046003">
    <property type="entry name" value="DUF5959"/>
</dbReference>
<reference evidence="1 2" key="1">
    <citation type="submission" date="2018-08" db="EMBL/GenBank/DDBJ databases">
        <title>Diversity &amp; Physiological Properties of Lignin-Decomposing Actinobacteria from Soil.</title>
        <authorList>
            <person name="Roh S.G."/>
            <person name="Kim S.B."/>
        </authorList>
    </citation>
    <scope>NUCLEOTIDE SEQUENCE [LARGE SCALE GENOMIC DNA]</scope>
    <source>
        <strain evidence="1 2">MMS17-GH009</strain>
    </source>
</reference>
<dbReference type="AlphaFoldDB" id="A0A372ZRI4"/>
<evidence type="ECO:0000313" key="1">
    <source>
        <dbReference type="EMBL" id="RGD58463.1"/>
    </source>
</evidence>
<accession>A0A372ZRI4</accession>
<name>A0A372ZRI4_9ACTN</name>
<organism evidence="1 2">
    <name type="scientific">Kitasatospora xanthocidica</name>
    <dbReference type="NCBI Taxonomy" id="83382"/>
    <lineage>
        <taxon>Bacteria</taxon>
        <taxon>Bacillati</taxon>
        <taxon>Actinomycetota</taxon>
        <taxon>Actinomycetes</taxon>
        <taxon>Kitasatosporales</taxon>
        <taxon>Streptomycetaceae</taxon>
        <taxon>Kitasatospora</taxon>
    </lineage>
</organism>
<dbReference type="Pfam" id="PF19384">
    <property type="entry name" value="DUF5959"/>
    <property type="match status" value="1"/>
</dbReference>
<gene>
    <name evidence="1" type="ORF">DR950_12340</name>
</gene>
<keyword evidence="2" id="KW-1185">Reference proteome</keyword>
<proteinExistence type="predicted"/>